<name>A0ABU7ZB11_9MICO</name>
<keyword evidence="6 8" id="KW-0472">Membrane</keyword>
<feature type="domain" description="Membrane transport protein MMPL" evidence="9">
    <location>
        <begin position="47"/>
        <end position="373"/>
    </location>
</feature>
<organism evidence="10 11">
    <name type="scientific">Isoptericola haloaureus</name>
    <dbReference type="NCBI Taxonomy" id="1542902"/>
    <lineage>
        <taxon>Bacteria</taxon>
        <taxon>Bacillati</taxon>
        <taxon>Actinomycetota</taxon>
        <taxon>Actinomycetes</taxon>
        <taxon>Micrococcales</taxon>
        <taxon>Promicromonosporaceae</taxon>
        <taxon>Isoptericola</taxon>
    </lineage>
</organism>
<dbReference type="Pfam" id="PF03176">
    <property type="entry name" value="MMPL"/>
    <property type="match status" value="2"/>
</dbReference>
<evidence type="ECO:0000256" key="3">
    <source>
        <dbReference type="ARBA" id="ARBA00022475"/>
    </source>
</evidence>
<feature type="transmembrane region" description="Helical" evidence="8">
    <location>
        <begin position="605"/>
        <end position="624"/>
    </location>
</feature>
<evidence type="ECO:0000256" key="8">
    <source>
        <dbReference type="SAM" id="Phobius"/>
    </source>
</evidence>
<keyword evidence="11" id="KW-1185">Reference proteome</keyword>
<protein>
    <submittedName>
        <fullName evidence="10">MMPL family transporter</fullName>
    </submittedName>
</protein>
<comment type="similarity">
    <text evidence="2">Belongs to the resistance-nodulation-cell division (RND) (TC 2.A.6) family. MmpL subfamily.</text>
</comment>
<feature type="transmembrane region" description="Helical" evidence="8">
    <location>
        <begin position="264"/>
        <end position="285"/>
    </location>
</feature>
<feature type="transmembrane region" description="Helical" evidence="8">
    <location>
        <begin position="230"/>
        <end position="252"/>
    </location>
</feature>
<evidence type="ECO:0000256" key="6">
    <source>
        <dbReference type="ARBA" id="ARBA00023136"/>
    </source>
</evidence>
<dbReference type="Gene3D" id="1.20.1640.10">
    <property type="entry name" value="Multidrug efflux transporter AcrB transmembrane domain"/>
    <property type="match status" value="2"/>
</dbReference>
<evidence type="ECO:0000256" key="7">
    <source>
        <dbReference type="SAM" id="MobiDB-lite"/>
    </source>
</evidence>
<dbReference type="PANTHER" id="PTHR33406">
    <property type="entry name" value="MEMBRANE PROTEIN MJ1562-RELATED"/>
    <property type="match status" value="1"/>
</dbReference>
<gene>
    <name evidence="10" type="ORF">V5O49_15460</name>
</gene>
<evidence type="ECO:0000259" key="9">
    <source>
        <dbReference type="Pfam" id="PF03176"/>
    </source>
</evidence>
<feature type="transmembrane region" description="Helical" evidence="8">
    <location>
        <begin position="199"/>
        <end position="223"/>
    </location>
</feature>
<accession>A0ABU7ZB11</accession>
<dbReference type="RefSeq" id="WP_332903022.1">
    <property type="nucleotide sequence ID" value="NZ_JBAGLP010000120.1"/>
</dbReference>
<feature type="transmembrane region" description="Helical" evidence="8">
    <location>
        <begin position="306"/>
        <end position="327"/>
    </location>
</feature>
<feature type="transmembrane region" description="Helical" evidence="8">
    <location>
        <begin position="339"/>
        <end position="360"/>
    </location>
</feature>
<dbReference type="SUPFAM" id="SSF82866">
    <property type="entry name" value="Multidrug efflux transporter AcrB transmembrane domain"/>
    <property type="match status" value="2"/>
</dbReference>
<reference evidence="10" key="1">
    <citation type="journal article" date="2024" name="Antonie Van Leeuwenhoek">
        <title>Isoptericola haloaureus sp. nov., a dimorphic actinobacterium isolated from mangrove sediments of southeast India, implicating biosaline agricultural significance through nitrogen fixation and salt tolerance genes.</title>
        <authorList>
            <person name="Prathaban M."/>
            <person name="Prathiviraj R."/>
            <person name="Ravichandran M."/>
            <person name="Natarajan S.D."/>
            <person name="Sobanaa M."/>
            <person name="Hari Krishna Kumar S."/>
            <person name="Chandrasekar V."/>
            <person name="Selvin J."/>
        </authorList>
    </citation>
    <scope>NUCLEOTIDE SEQUENCE</scope>
    <source>
        <strain evidence="10">MP1014</strain>
    </source>
</reference>
<dbReference type="EMBL" id="JBAGLP010000120">
    <property type="protein sequence ID" value="MEG3616528.1"/>
    <property type="molecule type" value="Genomic_DNA"/>
</dbReference>
<feature type="transmembrane region" description="Helical" evidence="8">
    <location>
        <begin position="705"/>
        <end position="726"/>
    </location>
</feature>
<reference evidence="10" key="2">
    <citation type="submission" date="2024-02" db="EMBL/GenBank/DDBJ databases">
        <authorList>
            <person name="Prathaban M."/>
            <person name="Mythili R."/>
            <person name="Sharmila Devi N."/>
            <person name="Sobanaa M."/>
            <person name="Prathiviraj R."/>
            <person name="Selvin J."/>
        </authorList>
    </citation>
    <scope>NUCLEOTIDE SEQUENCE</scope>
    <source>
        <strain evidence="10">MP1014</strain>
    </source>
</reference>
<proteinExistence type="inferred from homology"/>
<evidence type="ECO:0000256" key="2">
    <source>
        <dbReference type="ARBA" id="ARBA00010157"/>
    </source>
</evidence>
<evidence type="ECO:0000313" key="11">
    <source>
        <dbReference type="Proteomes" id="UP001310387"/>
    </source>
</evidence>
<feature type="transmembrane region" description="Helical" evidence="8">
    <location>
        <begin position="665"/>
        <end position="684"/>
    </location>
</feature>
<feature type="transmembrane region" description="Helical" evidence="8">
    <location>
        <begin position="732"/>
        <end position="752"/>
    </location>
</feature>
<sequence>MLSKRWAGIARGLVILAAIGVWLAIGAFGGQAQGNLSSVQENDSAAFLPESAESTRAAELAAEFTDDTTLPALLVAEAGDGATLTPEQLADVQAYAEAVPDAPLEGATGDEPATVGAASVADPVVIPSEDGEAALVLVSLDASLADEVVGEEESSVTEAAVTALRDLAEQGPGDGGLADTGLEAWVTGPAGFVADLTNAFGAIDTVLLLVALGAVLVILALVYRSPFLPFVVIFTSVLALSLAGLAVYQLAANDVLTLNGQSQGILSILVVGASVDYSLLVVARYREELGRLASPYTALRRAVRASFEPITASAVTVIAGLLCLLLSDLSSNRSLGPVAAIGIVAAFLSALTLLPALLLVGGKRARWVFWPRIPRVPAAAEGATASDAGTSAAHDVEEDAEQDATHGAAPRHDRHSAAGATDDAPAVAGHGLWSRVAGFVGRHDRPVWIVTAIVLLAGAAFVPTLNAGGTGDSDVFLTQVDSVDGEEVLTAHFEGVSTQPATVIVPEGDLDAVVEAAEGTEGVSEAAPVTDQPAPAPGAPAGGDPLVVDGLVRVDVVTDAPSDSQEATEAVSALRDSLQDVAPDALVGGAAAERLDTQLAGQRDLQVIVPVVLVVILLILMLLLRSVLAAALLMGANVLSFGFALGVSAILFNTVFDFPATDPSVPLYAFAFLVALGVDYSIFLMTRVREESLKIGTRPGVLRGLAVTGSVITSAGVVLAATFAALGVIPLAFLAQLAFIVSFGVLIDTLVVRSLLVPALVHDIGDRTWWPSRLARRPVAVEQGSGTMGT</sequence>
<comment type="subcellular location">
    <subcellularLocation>
        <location evidence="1">Cell membrane</location>
        <topology evidence="1">Multi-pass membrane protein</topology>
    </subcellularLocation>
</comment>
<feature type="transmembrane region" description="Helical" evidence="8">
    <location>
        <begin position="631"/>
        <end position="653"/>
    </location>
</feature>
<evidence type="ECO:0000256" key="4">
    <source>
        <dbReference type="ARBA" id="ARBA00022692"/>
    </source>
</evidence>
<keyword evidence="3" id="KW-1003">Cell membrane</keyword>
<feature type="domain" description="Membrane transport protein MMPL" evidence="9">
    <location>
        <begin position="547"/>
        <end position="780"/>
    </location>
</feature>
<feature type="region of interest" description="Disordered" evidence="7">
    <location>
        <begin position="518"/>
        <end position="541"/>
    </location>
</feature>
<dbReference type="InterPro" id="IPR004869">
    <property type="entry name" value="MMPL_dom"/>
</dbReference>
<evidence type="ECO:0000256" key="5">
    <source>
        <dbReference type="ARBA" id="ARBA00022989"/>
    </source>
</evidence>
<evidence type="ECO:0000256" key="1">
    <source>
        <dbReference type="ARBA" id="ARBA00004651"/>
    </source>
</evidence>
<feature type="compositionally biased region" description="Low complexity" evidence="7">
    <location>
        <begin position="381"/>
        <end position="393"/>
    </location>
</feature>
<dbReference type="Proteomes" id="UP001310387">
    <property type="component" value="Unassembled WGS sequence"/>
</dbReference>
<keyword evidence="4 8" id="KW-0812">Transmembrane</keyword>
<dbReference type="InterPro" id="IPR050545">
    <property type="entry name" value="Mycobact_MmpL"/>
</dbReference>
<keyword evidence="5 8" id="KW-1133">Transmembrane helix</keyword>
<comment type="caution">
    <text evidence="10">The sequence shown here is derived from an EMBL/GenBank/DDBJ whole genome shotgun (WGS) entry which is preliminary data.</text>
</comment>
<feature type="transmembrane region" description="Helical" evidence="8">
    <location>
        <begin position="447"/>
        <end position="465"/>
    </location>
</feature>
<feature type="region of interest" description="Disordered" evidence="7">
    <location>
        <begin position="381"/>
        <end position="423"/>
    </location>
</feature>
<dbReference type="PANTHER" id="PTHR33406:SF6">
    <property type="entry name" value="MEMBRANE PROTEIN YDGH-RELATED"/>
    <property type="match status" value="1"/>
</dbReference>
<evidence type="ECO:0000313" key="10">
    <source>
        <dbReference type="EMBL" id="MEG3616528.1"/>
    </source>
</evidence>